<keyword evidence="1" id="KW-1133">Transmembrane helix</keyword>
<evidence type="ECO:0000313" key="2">
    <source>
        <dbReference type="EMBL" id="KNZ53539.1"/>
    </source>
</evidence>
<comment type="caution">
    <text evidence="2">The sequence shown here is derived from an EMBL/GenBank/DDBJ whole genome shotgun (WGS) entry which is preliminary data.</text>
</comment>
<keyword evidence="3" id="KW-1185">Reference proteome</keyword>
<name>A0A0L6UYG5_9BASI</name>
<feature type="transmembrane region" description="Helical" evidence="1">
    <location>
        <begin position="51"/>
        <end position="69"/>
    </location>
</feature>
<feature type="transmembrane region" description="Helical" evidence="1">
    <location>
        <begin position="439"/>
        <end position="466"/>
    </location>
</feature>
<evidence type="ECO:0000313" key="3">
    <source>
        <dbReference type="Proteomes" id="UP000037035"/>
    </source>
</evidence>
<gene>
    <name evidence="2" type="ORF">VP01_320g3</name>
</gene>
<feature type="transmembrane region" description="Helical" evidence="1">
    <location>
        <begin position="271"/>
        <end position="290"/>
    </location>
</feature>
<feature type="transmembrane region" description="Helical" evidence="1">
    <location>
        <begin position="239"/>
        <end position="259"/>
    </location>
</feature>
<accession>A0A0L6UYG5</accession>
<feature type="transmembrane region" description="Helical" evidence="1">
    <location>
        <begin position="129"/>
        <end position="152"/>
    </location>
</feature>
<sequence>MLQGSQIHRLFSDNIGLSKLSVGRIKGFTKEMLRCVMSIEKPQYKNTCQPVVMKVVLFLSFLIKVFISLPSTLNPSGVFVIGTVLSLVWCIIHTCGFSKVSYPFFFLYVSYLCFSHLRNSIKVFTSLPSTLNPSGVLVIGLVLSLVWCITHTLGFSKGVLFSDFQWGMLCSDSMILLLLVDYRNRWKNAQHVVEQTNKWKWHQIYDGRKKIIGVEMKDRILTPLMWCITQNLGFSKGTVLNIPVSFFVVLNSLILQLFFQFPHSPPIWPNYLLLHVFISVTFLLLFSLSFSNEMNTSFLENASNNLPFSLNFILLFQRGLGSKTCLATSPQPCLNFSEISAVAQEPQPSSQWNLEVNIDLNLTQQLSSRLMPILLSLLQSTLSRKSQANTFKKSCVSDFFLSIFVSSSFFLIASWLLPYPRLHFFKLPCLQFLYQYFTLWYALFSDSFFLSCFMINSLSLTFFLFYMPIYF</sequence>
<protein>
    <submittedName>
        <fullName evidence="2">Uncharacterized protein</fullName>
    </submittedName>
</protein>
<proteinExistence type="predicted"/>
<dbReference type="VEuPathDB" id="FungiDB:VP01_320g3"/>
<keyword evidence="1" id="KW-0812">Transmembrane</keyword>
<reference evidence="2 3" key="1">
    <citation type="submission" date="2015-08" db="EMBL/GenBank/DDBJ databases">
        <title>Next Generation Sequencing and Analysis of the Genome of Puccinia sorghi L Schw, the Causal Agent of Maize Common Rust.</title>
        <authorList>
            <person name="Rochi L."/>
            <person name="Burguener G."/>
            <person name="Darino M."/>
            <person name="Turjanski A."/>
            <person name="Kreff E."/>
            <person name="Dieguez M.J."/>
            <person name="Sacco F."/>
        </authorList>
    </citation>
    <scope>NUCLEOTIDE SEQUENCE [LARGE SCALE GENOMIC DNA]</scope>
    <source>
        <strain evidence="2 3">RO10H11247</strain>
    </source>
</reference>
<dbReference type="Proteomes" id="UP000037035">
    <property type="component" value="Unassembled WGS sequence"/>
</dbReference>
<feature type="transmembrane region" description="Helical" evidence="1">
    <location>
        <begin position="164"/>
        <end position="182"/>
    </location>
</feature>
<evidence type="ECO:0000256" key="1">
    <source>
        <dbReference type="SAM" id="Phobius"/>
    </source>
</evidence>
<dbReference type="EMBL" id="LAVV01008180">
    <property type="protein sequence ID" value="KNZ53539.1"/>
    <property type="molecule type" value="Genomic_DNA"/>
</dbReference>
<keyword evidence="1" id="KW-0472">Membrane</keyword>
<feature type="transmembrane region" description="Helical" evidence="1">
    <location>
        <begin position="399"/>
        <end position="419"/>
    </location>
</feature>
<organism evidence="2 3">
    <name type="scientific">Puccinia sorghi</name>
    <dbReference type="NCBI Taxonomy" id="27349"/>
    <lineage>
        <taxon>Eukaryota</taxon>
        <taxon>Fungi</taxon>
        <taxon>Dikarya</taxon>
        <taxon>Basidiomycota</taxon>
        <taxon>Pucciniomycotina</taxon>
        <taxon>Pucciniomycetes</taxon>
        <taxon>Pucciniales</taxon>
        <taxon>Pucciniaceae</taxon>
        <taxon>Puccinia</taxon>
    </lineage>
</organism>
<dbReference type="AlphaFoldDB" id="A0A0L6UYG5"/>